<dbReference type="GO" id="GO:0005737">
    <property type="term" value="C:cytoplasm"/>
    <property type="evidence" value="ECO:0007669"/>
    <property type="project" value="TreeGrafter"/>
</dbReference>
<dbReference type="PANTHER" id="PTHR11431:SF37">
    <property type="entry name" value="FERRITIN HEAVY CHAIN"/>
    <property type="match status" value="1"/>
</dbReference>
<feature type="binding site" evidence="1">
    <location>
        <position position="46"/>
    </location>
    <ligand>
        <name>Fe cation</name>
        <dbReference type="ChEBI" id="CHEBI:24875"/>
        <label>1</label>
    </ligand>
</feature>
<keyword evidence="1 2" id="KW-0408">Iron</keyword>
<organism evidence="5 6">
    <name type="scientific">Rotaria magnacalcarata</name>
    <dbReference type="NCBI Taxonomy" id="392030"/>
    <lineage>
        <taxon>Eukaryota</taxon>
        <taxon>Metazoa</taxon>
        <taxon>Spiralia</taxon>
        <taxon>Gnathifera</taxon>
        <taxon>Rotifera</taxon>
        <taxon>Eurotatoria</taxon>
        <taxon>Bdelloidea</taxon>
        <taxon>Philodinida</taxon>
        <taxon>Philodinidae</taxon>
        <taxon>Rotaria</taxon>
    </lineage>
</organism>
<comment type="function">
    <text evidence="2">Stores iron in a soluble, non-toxic, readily available form. Important for iron homeostasis. Iron is taken up in the ferrous form and deposited as ferric hydroxides after oxidation.</text>
</comment>
<dbReference type="SUPFAM" id="SSF47240">
    <property type="entry name" value="Ferritin-like"/>
    <property type="match status" value="1"/>
</dbReference>
<evidence type="ECO:0000256" key="1">
    <source>
        <dbReference type="PIRSR" id="PIRSR601519-1"/>
    </source>
</evidence>
<dbReference type="GO" id="GO:0008199">
    <property type="term" value="F:ferric iron binding"/>
    <property type="evidence" value="ECO:0007669"/>
    <property type="project" value="InterPro"/>
</dbReference>
<dbReference type="GO" id="GO:0008198">
    <property type="term" value="F:ferrous iron binding"/>
    <property type="evidence" value="ECO:0007669"/>
    <property type="project" value="TreeGrafter"/>
</dbReference>
<comment type="caution">
    <text evidence="5">The sequence shown here is derived from an EMBL/GenBank/DDBJ whole genome shotgun (WGS) entry which is preliminary data.</text>
</comment>
<dbReference type="EC" id="1.16.3.1" evidence="2"/>
<keyword evidence="2" id="KW-0560">Oxidoreductase</keyword>
<dbReference type="EMBL" id="CAJOBJ010029514">
    <property type="protein sequence ID" value="CAF4264718.1"/>
    <property type="molecule type" value="Genomic_DNA"/>
</dbReference>
<feature type="non-terminal residue" evidence="5">
    <location>
        <position position="1"/>
    </location>
</feature>
<keyword evidence="2" id="KW-0409">Iron storage</keyword>
<feature type="compositionally biased region" description="Polar residues" evidence="3">
    <location>
        <begin position="7"/>
        <end position="22"/>
    </location>
</feature>
<evidence type="ECO:0000256" key="3">
    <source>
        <dbReference type="SAM" id="MobiDB-lite"/>
    </source>
</evidence>
<dbReference type="InterPro" id="IPR009040">
    <property type="entry name" value="Ferritin-like_diiron"/>
</dbReference>
<feature type="region of interest" description="Disordered" evidence="3">
    <location>
        <begin position="1"/>
        <end position="22"/>
    </location>
</feature>
<sequence>MERKNETQQPDTQSGFITPNQPSKNLVRFNYHLDNESLINRQINLELHASYVYMTMAHYFNRPNVALK</sequence>
<dbReference type="InterPro" id="IPR012347">
    <property type="entry name" value="Ferritin-like"/>
</dbReference>
<dbReference type="InterPro" id="IPR009078">
    <property type="entry name" value="Ferritin-like_SF"/>
</dbReference>
<evidence type="ECO:0000313" key="6">
    <source>
        <dbReference type="Proteomes" id="UP000681720"/>
    </source>
</evidence>
<dbReference type="GO" id="GO:0006826">
    <property type="term" value="P:iron ion transport"/>
    <property type="evidence" value="ECO:0007669"/>
    <property type="project" value="InterPro"/>
</dbReference>
<proteinExistence type="inferred from homology"/>
<dbReference type="Proteomes" id="UP000681720">
    <property type="component" value="Unassembled WGS sequence"/>
</dbReference>
<dbReference type="PROSITE" id="PS50905">
    <property type="entry name" value="FERRITIN_LIKE"/>
    <property type="match status" value="1"/>
</dbReference>
<dbReference type="AlphaFoldDB" id="A0A8S2T7A1"/>
<dbReference type="GO" id="GO:0006879">
    <property type="term" value="P:intracellular iron ion homeostasis"/>
    <property type="evidence" value="ECO:0007669"/>
    <property type="project" value="UniProtKB-KW"/>
</dbReference>
<comment type="similarity">
    <text evidence="2">Belongs to the ferritin family.</text>
</comment>
<evidence type="ECO:0000256" key="2">
    <source>
        <dbReference type="RuleBase" id="RU361145"/>
    </source>
</evidence>
<evidence type="ECO:0000259" key="4">
    <source>
        <dbReference type="PROSITE" id="PS50905"/>
    </source>
</evidence>
<dbReference type="InterPro" id="IPR001519">
    <property type="entry name" value="Ferritin"/>
</dbReference>
<gene>
    <name evidence="5" type="ORF">GIL414_LOCUS24280</name>
</gene>
<feature type="domain" description="Ferritin-like diiron" evidence="4">
    <location>
        <begin position="29"/>
        <end position="68"/>
    </location>
</feature>
<keyword evidence="1 2" id="KW-0479">Metal-binding</keyword>
<dbReference type="Gene3D" id="1.20.1260.10">
    <property type="match status" value="1"/>
</dbReference>
<name>A0A8S2T7A1_9BILA</name>
<protein>
    <recommendedName>
        <fullName evidence="2">Ferritin</fullName>
        <ecNumber evidence="2">1.16.3.1</ecNumber>
    </recommendedName>
</protein>
<evidence type="ECO:0000313" key="5">
    <source>
        <dbReference type="EMBL" id="CAF4264718.1"/>
    </source>
</evidence>
<reference evidence="5" key="1">
    <citation type="submission" date="2021-02" db="EMBL/GenBank/DDBJ databases">
        <authorList>
            <person name="Nowell W R."/>
        </authorList>
    </citation>
    <scope>NUCLEOTIDE SEQUENCE</scope>
</reference>
<dbReference type="GO" id="GO:0004322">
    <property type="term" value="F:ferroxidase activity"/>
    <property type="evidence" value="ECO:0007669"/>
    <property type="project" value="UniProtKB-EC"/>
</dbReference>
<comment type="catalytic activity">
    <reaction evidence="2">
        <text>4 Fe(2+) + O2 + 4 H(+) = 4 Fe(3+) + 2 H2O</text>
        <dbReference type="Rhea" id="RHEA:11148"/>
        <dbReference type="ChEBI" id="CHEBI:15377"/>
        <dbReference type="ChEBI" id="CHEBI:15378"/>
        <dbReference type="ChEBI" id="CHEBI:15379"/>
        <dbReference type="ChEBI" id="CHEBI:29033"/>
        <dbReference type="ChEBI" id="CHEBI:29034"/>
        <dbReference type="EC" id="1.16.3.1"/>
    </reaction>
</comment>
<accession>A0A8S2T7A1</accession>
<dbReference type="PANTHER" id="PTHR11431">
    <property type="entry name" value="FERRITIN"/>
    <property type="match status" value="1"/>
</dbReference>